<dbReference type="Pfam" id="PF07810">
    <property type="entry name" value="TMC"/>
    <property type="match status" value="1"/>
</dbReference>
<name>A0A444U6F0_ACIRT</name>
<comment type="subcellular location">
    <subcellularLocation>
        <location evidence="1 6">Membrane</location>
        <topology evidence="1 6">Multi-pass membrane protein</topology>
    </subcellularLocation>
</comment>
<keyword evidence="3 6" id="KW-0812">Transmembrane</keyword>
<evidence type="ECO:0000256" key="5">
    <source>
        <dbReference type="ARBA" id="ARBA00023136"/>
    </source>
</evidence>
<feature type="transmembrane region" description="Helical" evidence="6">
    <location>
        <begin position="290"/>
        <end position="309"/>
    </location>
</feature>
<feature type="region of interest" description="Disordered" evidence="7">
    <location>
        <begin position="1"/>
        <end position="188"/>
    </location>
</feature>
<feature type="compositionally biased region" description="Basic and acidic residues" evidence="7">
    <location>
        <begin position="35"/>
        <end position="47"/>
    </location>
</feature>
<feature type="transmembrane region" description="Helical" evidence="6">
    <location>
        <begin position="321"/>
        <end position="341"/>
    </location>
</feature>
<evidence type="ECO:0000313" key="9">
    <source>
        <dbReference type="EMBL" id="RXM30776.1"/>
    </source>
</evidence>
<dbReference type="Proteomes" id="UP000289886">
    <property type="component" value="Unassembled WGS sequence"/>
</dbReference>
<feature type="compositionally biased region" description="Basic residues" evidence="7">
    <location>
        <begin position="549"/>
        <end position="558"/>
    </location>
</feature>
<feature type="compositionally biased region" description="Basic residues" evidence="7">
    <location>
        <begin position="71"/>
        <end position="84"/>
    </location>
</feature>
<sequence length="671" mass="76977">MPRHKKLITSESDVSIEMDNDEEDSSNEEDEDDIDAKNDSDEEEKKPSKQTGGNPRKRGGKQDSEEDQGKGRGRKRNVRGGNRKAQKDEDDEPDEEMPKNKKNRRNEKSRKKQESEEEEEEEEKDSKKKKKGQNGRKQDDSDDKKNKKGGKNDRNGNGKNDKNDNKNKKKADSRMASNANEEGGGDDTSFTFSWKMFTSWDYLIGNPETADNKFASITTSFKESIVEEQENRKEENIHLTRFLRVLANFLVLCCLGGSGYLIYFVVRRSQKFAQEGLDDYGWWERNEVNMVMSLLGMFCPMLFDVISALENYHPRIALQWQLGRIFALFLGNLYTFIIALLDEINLKLEEEAIVKINMTIWEASLYNGTVAENATAPPLEVDPADVPRGPCWETMVGQEFVRLTVSDTVTTYITLLVGDFLRALFVRFLNYCWCWDLEYGFQKEESKKKNKKVAEKTALDLQEAKSSQLKQDNSTKVGIEIDGQVKIDSDDDAGRHGKTNRRQQNNKPSPAGARNNRNNNRSQPQTRNGRRTAVEDDSEEEEEDEAPKPRRGNRKKLAKAQDSDEESEDEQPNRKTNKKGGNQKQKEEPNNKEKQTDKKGKGKDKDKDDSKDKKKKKKKESSSSTSSSSDEDSMSEGELTKLMEEVEEKKKLVSNMRNKPWRMKRRLAALK</sequence>
<evidence type="ECO:0000256" key="4">
    <source>
        <dbReference type="ARBA" id="ARBA00022989"/>
    </source>
</evidence>
<dbReference type="InterPro" id="IPR012496">
    <property type="entry name" value="TMC_dom"/>
</dbReference>
<dbReference type="PANTHER" id="PTHR23302">
    <property type="entry name" value="TRANSMEMBRANE CHANNEL-RELATED"/>
    <property type="match status" value="1"/>
</dbReference>
<feature type="compositionally biased region" description="Polar residues" evidence="7">
    <location>
        <begin position="464"/>
        <end position="476"/>
    </location>
</feature>
<feature type="transmembrane region" description="Helical" evidence="6">
    <location>
        <begin position="242"/>
        <end position="266"/>
    </location>
</feature>
<dbReference type="InterPro" id="IPR038900">
    <property type="entry name" value="TMC"/>
</dbReference>
<protein>
    <recommendedName>
        <fullName evidence="6">Transmembrane channel-like protein</fullName>
    </recommendedName>
</protein>
<dbReference type="AlphaFoldDB" id="A0A444U6F0"/>
<feature type="compositionally biased region" description="Acidic residues" evidence="7">
    <location>
        <begin position="535"/>
        <end position="545"/>
    </location>
</feature>
<evidence type="ECO:0000256" key="2">
    <source>
        <dbReference type="ARBA" id="ARBA00006510"/>
    </source>
</evidence>
<feature type="compositionally biased region" description="Basic and acidic residues" evidence="7">
    <location>
        <begin position="584"/>
        <end position="612"/>
    </location>
</feature>
<keyword evidence="10" id="KW-1185">Reference proteome</keyword>
<gene>
    <name evidence="9" type="ORF">EOD39_7569</name>
</gene>
<feature type="compositionally biased region" description="Basic and acidic residues" evidence="7">
    <location>
        <begin position="483"/>
        <end position="495"/>
    </location>
</feature>
<dbReference type="GO" id="GO:0050910">
    <property type="term" value="P:detection of mechanical stimulus involved in sensory perception of sound"/>
    <property type="evidence" value="ECO:0007669"/>
    <property type="project" value="TreeGrafter"/>
</dbReference>
<dbReference type="EMBL" id="SCEB01215200">
    <property type="protein sequence ID" value="RXM30776.1"/>
    <property type="molecule type" value="Genomic_DNA"/>
</dbReference>
<comment type="caution">
    <text evidence="6">Lacks conserved residue(s) required for the propagation of feature annotation.</text>
</comment>
<evidence type="ECO:0000256" key="1">
    <source>
        <dbReference type="ARBA" id="ARBA00004141"/>
    </source>
</evidence>
<dbReference type="PANTHER" id="PTHR23302:SF18">
    <property type="entry name" value="TRANSMEMBRANE CHANNEL-LIKE PROTEIN 1"/>
    <property type="match status" value="1"/>
</dbReference>
<dbReference type="GO" id="GO:0005886">
    <property type="term" value="C:plasma membrane"/>
    <property type="evidence" value="ECO:0007669"/>
    <property type="project" value="InterPro"/>
</dbReference>
<feature type="compositionally biased region" description="Basic residues" evidence="7">
    <location>
        <begin position="100"/>
        <end position="111"/>
    </location>
</feature>
<comment type="similarity">
    <text evidence="2 6">Belongs to the TMC family.</text>
</comment>
<evidence type="ECO:0000256" key="7">
    <source>
        <dbReference type="SAM" id="MobiDB-lite"/>
    </source>
</evidence>
<reference evidence="9 10" key="1">
    <citation type="submission" date="2019-01" db="EMBL/GenBank/DDBJ databases">
        <title>Draft Genome and Complete Hox-Cluster Characterization of the Sterlet Sturgeon (Acipenser ruthenus).</title>
        <authorList>
            <person name="Wei Q."/>
        </authorList>
    </citation>
    <scope>NUCLEOTIDE SEQUENCE [LARGE SCALE GENOMIC DNA]</scope>
    <source>
        <strain evidence="9">WHYD16114868_AA</strain>
        <tissue evidence="9">Blood</tissue>
    </source>
</reference>
<keyword evidence="5 6" id="KW-0472">Membrane</keyword>
<feature type="compositionally biased region" description="Acidic residues" evidence="7">
    <location>
        <begin position="14"/>
        <end position="34"/>
    </location>
</feature>
<evidence type="ECO:0000259" key="8">
    <source>
        <dbReference type="Pfam" id="PF07810"/>
    </source>
</evidence>
<keyword evidence="4 6" id="KW-1133">Transmembrane helix</keyword>
<evidence type="ECO:0000256" key="3">
    <source>
        <dbReference type="ARBA" id="ARBA00022692"/>
    </source>
</evidence>
<organism evidence="9 10">
    <name type="scientific">Acipenser ruthenus</name>
    <name type="common">Sterlet sturgeon</name>
    <dbReference type="NCBI Taxonomy" id="7906"/>
    <lineage>
        <taxon>Eukaryota</taxon>
        <taxon>Metazoa</taxon>
        <taxon>Chordata</taxon>
        <taxon>Craniata</taxon>
        <taxon>Vertebrata</taxon>
        <taxon>Euteleostomi</taxon>
        <taxon>Actinopterygii</taxon>
        <taxon>Chondrostei</taxon>
        <taxon>Acipenseriformes</taxon>
        <taxon>Acipenseridae</taxon>
        <taxon>Acipenser</taxon>
    </lineage>
</organism>
<comment type="caution">
    <text evidence="9">The sequence shown here is derived from an EMBL/GenBank/DDBJ whole genome shotgun (WGS) entry which is preliminary data.</text>
</comment>
<dbReference type="GO" id="GO:0060005">
    <property type="term" value="P:vestibular reflex"/>
    <property type="evidence" value="ECO:0007669"/>
    <property type="project" value="TreeGrafter"/>
</dbReference>
<dbReference type="GO" id="GO:0008381">
    <property type="term" value="F:mechanosensitive monoatomic ion channel activity"/>
    <property type="evidence" value="ECO:0007669"/>
    <property type="project" value="TreeGrafter"/>
</dbReference>
<proteinExistence type="inferred from homology"/>
<evidence type="ECO:0000256" key="6">
    <source>
        <dbReference type="RuleBase" id="RU310713"/>
    </source>
</evidence>
<accession>A0A444U6F0</accession>
<feature type="domain" description="TMC" evidence="8">
    <location>
        <begin position="391"/>
        <end position="437"/>
    </location>
</feature>
<feature type="compositionally biased region" description="Basic and acidic residues" evidence="7">
    <location>
        <begin position="60"/>
        <end position="70"/>
    </location>
</feature>
<evidence type="ECO:0000313" key="10">
    <source>
        <dbReference type="Proteomes" id="UP000289886"/>
    </source>
</evidence>
<feature type="compositionally biased region" description="Basic and acidic residues" evidence="7">
    <location>
        <begin position="136"/>
        <end position="173"/>
    </location>
</feature>
<feature type="region of interest" description="Disordered" evidence="7">
    <location>
        <begin position="463"/>
        <end position="642"/>
    </location>
</feature>